<dbReference type="PROSITE" id="PS50940">
    <property type="entry name" value="CHIT_BIND_II"/>
    <property type="match status" value="3"/>
</dbReference>
<keyword evidence="5" id="KW-0325">Glycoprotein</keyword>
<dbReference type="Proteomes" id="UP001372834">
    <property type="component" value="Unassembled WGS sequence"/>
</dbReference>
<dbReference type="PANTHER" id="PTHR23301">
    <property type="entry name" value="CHITIN BINDING PERITROPHIN-A"/>
    <property type="match status" value="1"/>
</dbReference>
<evidence type="ECO:0000259" key="6">
    <source>
        <dbReference type="PROSITE" id="PS50940"/>
    </source>
</evidence>
<name>A0AAN8S4Z3_POLSC</name>
<keyword evidence="4" id="KW-1015">Disulfide bond</keyword>
<feature type="domain" description="Chitin-binding type-2" evidence="6">
    <location>
        <begin position="179"/>
        <end position="239"/>
    </location>
</feature>
<dbReference type="AlphaFoldDB" id="A0AAN8S4Z3"/>
<comment type="caution">
    <text evidence="7">The sequence shown here is derived from an EMBL/GenBank/DDBJ whole genome shotgun (WGS) entry which is preliminary data.</text>
</comment>
<accession>A0AAN8S4Z3</accession>
<sequence>MMSHALLQLMTHPSLVKEKQKHRKIVFSSTAQFQNNRFTQPEQYRGTSSCPERNGKYPNPSQCDAYIECIDGVPKERLCPDGLVFNPQTSYLTYPCSYPVEVSCEGRSNLQPPQSTDECPRSYGYFRLGDSKNCGHFVNCVAGRGFTFECPLGLAFNEQTLHCDWPDQVASCDAEAYLGFTCPANYGEEYKSFSNQYDCTKYYVCINGRPRLQACPSGTGFSEEYLDCVDIETLPQCAAQQNIPVQPAKSSFRQG</sequence>
<keyword evidence="3" id="KW-0677">Repeat</keyword>
<feature type="domain" description="Chitin-binding type-2" evidence="6">
    <location>
        <begin position="116"/>
        <end position="174"/>
    </location>
</feature>
<evidence type="ECO:0000313" key="8">
    <source>
        <dbReference type="Proteomes" id="UP001372834"/>
    </source>
</evidence>
<dbReference type="SUPFAM" id="SSF57625">
    <property type="entry name" value="Invertebrate chitin-binding proteins"/>
    <property type="match status" value="3"/>
</dbReference>
<feature type="domain" description="Chitin-binding type-2" evidence="6">
    <location>
        <begin position="47"/>
        <end position="106"/>
    </location>
</feature>
<dbReference type="InterPro" id="IPR051940">
    <property type="entry name" value="Chitin_bind-dev_reg"/>
</dbReference>
<evidence type="ECO:0000256" key="1">
    <source>
        <dbReference type="ARBA" id="ARBA00022669"/>
    </source>
</evidence>
<organism evidence="7 8">
    <name type="scientific">Polyplax serrata</name>
    <name type="common">Common mouse louse</name>
    <dbReference type="NCBI Taxonomy" id="468196"/>
    <lineage>
        <taxon>Eukaryota</taxon>
        <taxon>Metazoa</taxon>
        <taxon>Ecdysozoa</taxon>
        <taxon>Arthropoda</taxon>
        <taxon>Hexapoda</taxon>
        <taxon>Insecta</taxon>
        <taxon>Pterygota</taxon>
        <taxon>Neoptera</taxon>
        <taxon>Paraneoptera</taxon>
        <taxon>Psocodea</taxon>
        <taxon>Troctomorpha</taxon>
        <taxon>Phthiraptera</taxon>
        <taxon>Anoplura</taxon>
        <taxon>Polyplacidae</taxon>
        <taxon>Polyplax</taxon>
    </lineage>
</organism>
<dbReference type="Pfam" id="PF01607">
    <property type="entry name" value="CBM_14"/>
    <property type="match status" value="3"/>
</dbReference>
<keyword evidence="1" id="KW-0147">Chitin-binding</keyword>
<dbReference type="GO" id="GO:0008061">
    <property type="term" value="F:chitin binding"/>
    <property type="evidence" value="ECO:0007669"/>
    <property type="project" value="UniProtKB-KW"/>
</dbReference>
<evidence type="ECO:0000256" key="2">
    <source>
        <dbReference type="ARBA" id="ARBA00022729"/>
    </source>
</evidence>
<dbReference type="InterPro" id="IPR002557">
    <property type="entry name" value="Chitin-bd_dom"/>
</dbReference>
<dbReference type="Gene3D" id="2.170.140.10">
    <property type="entry name" value="Chitin binding domain"/>
    <property type="match status" value="3"/>
</dbReference>
<gene>
    <name evidence="7" type="ORF">RUM43_010635</name>
</gene>
<proteinExistence type="predicted"/>
<protein>
    <recommendedName>
        <fullName evidence="6">Chitin-binding type-2 domain-containing protein</fullName>
    </recommendedName>
</protein>
<dbReference type="SMART" id="SM00494">
    <property type="entry name" value="ChtBD2"/>
    <property type="match status" value="3"/>
</dbReference>
<evidence type="ECO:0000313" key="7">
    <source>
        <dbReference type="EMBL" id="KAK6636969.1"/>
    </source>
</evidence>
<keyword evidence="2" id="KW-0732">Signal</keyword>
<dbReference type="EMBL" id="JAWJWE010000004">
    <property type="protein sequence ID" value="KAK6636969.1"/>
    <property type="molecule type" value="Genomic_DNA"/>
</dbReference>
<dbReference type="InterPro" id="IPR036508">
    <property type="entry name" value="Chitin-bd_dom_sf"/>
</dbReference>
<evidence type="ECO:0000256" key="3">
    <source>
        <dbReference type="ARBA" id="ARBA00022737"/>
    </source>
</evidence>
<dbReference type="GO" id="GO:0005576">
    <property type="term" value="C:extracellular region"/>
    <property type="evidence" value="ECO:0007669"/>
    <property type="project" value="InterPro"/>
</dbReference>
<evidence type="ECO:0000256" key="5">
    <source>
        <dbReference type="ARBA" id="ARBA00023180"/>
    </source>
</evidence>
<dbReference type="PANTHER" id="PTHR23301:SF0">
    <property type="entry name" value="CHITIN-BINDING TYPE-2 DOMAIN-CONTAINING PROTEIN-RELATED"/>
    <property type="match status" value="1"/>
</dbReference>
<evidence type="ECO:0000256" key="4">
    <source>
        <dbReference type="ARBA" id="ARBA00023157"/>
    </source>
</evidence>
<reference evidence="7 8" key="1">
    <citation type="submission" date="2023-10" db="EMBL/GenBank/DDBJ databases">
        <title>Genomes of two closely related lineages of the louse Polyplax serrata with different host specificities.</title>
        <authorList>
            <person name="Martinu J."/>
            <person name="Tarabai H."/>
            <person name="Stefka J."/>
            <person name="Hypsa V."/>
        </authorList>
    </citation>
    <scope>NUCLEOTIDE SEQUENCE [LARGE SCALE GENOMIC DNA]</scope>
    <source>
        <strain evidence="7">HR10_N</strain>
    </source>
</reference>